<reference evidence="2" key="1">
    <citation type="submission" date="2019-08" db="EMBL/GenBank/DDBJ databases">
        <authorList>
            <person name="Kucharzyk K."/>
            <person name="Murdoch R.W."/>
            <person name="Higgins S."/>
            <person name="Loffler F."/>
        </authorList>
    </citation>
    <scope>NUCLEOTIDE SEQUENCE</scope>
</reference>
<proteinExistence type="predicted"/>
<accession>A0A645E6D8</accession>
<feature type="compositionally biased region" description="Basic and acidic residues" evidence="1">
    <location>
        <begin position="18"/>
        <end position="33"/>
    </location>
</feature>
<feature type="region of interest" description="Disordered" evidence="1">
    <location>
        <begin position="89"/>
        <end position="113"/>
    </location>
</feature>
<dbReference type="AlphaFoldDB" id="A0A645E6D8"/>
<evidence type="ECO:0000256" key="1">
    <source>
        <dbReference type="SAM" id="MobiDB-lite"/>
    </source>
</evidence>
<sequence length="113" mass="11445">MRTGVALDVEADLGQGAPDRRDGGEHGSGEDGQRSPGQADGERNAEQFAALGVADDDTPCVGVGVELLDGEDQLVAGDLDLFDERTSGSVHVGTLPAGRRAGPAPDHGISEPG</sequence>
<protein>
    <submittedName>
        <fullName evidence="2">Uncharacterized protein</fullName>
    </submittedName>
</protein>
<feature type="region of interest" description="Disordered" evidence="1">
    <location>
        <begin position="1"/>
        <end position="46"/>
    </location>
</feature>
<organism evidence="2">
    <name type="scientific">bioreactor metagenome</name>
    <dbReference type="NCBI Taxonomy" id="1076179"/>
    <lineage>
        <taxon>unclassified sequences</taxon>
        <taxon>metagenomes</taxon>
        <taxon>ecological metagenomes</taxon>
    </lineage>
</organism>
<dbReference type="EMBL" id="VSSQ01043436">
    <property type="protein sequence ID" value="MPM97121.1"/>
    <property type="molecule type" value="Genomic_DNA"/>
</dbReference>
<evidence type="ECO:0000313" key="2">
    <source>
        <dbReference type="EMBL" id="MPM97121.1"/>
    </source>
</evidence>
<name>A0A645E6D8_9ZZZZ</name>
<gene>
    <name evidence="2" type="ORF">SDC9_144294</name>
</gene>
<comment type="caution">
    <text evidence="2">The sequence shown here is derived from an EMBL/GenBank/DDBJ whole genome shotgun (WGS) entry which is preliminary data.</text>
</comment>